<dbReference type="SUPFAM" id="SSF48264">
    <property type="entry name" value="Cytochrome P450"/>
    <property type="match status" value="1"/>
</dbReference>
<evidence type="ECO:0000256" key="3">
    <source>
        <dbReference type="ARBA" id="ARBA00022617"/>
    </source>
</evidence>
<dbReference type="Gene3D" id="1.10.630.10">
    <property type="entry name" value="Cytochrome P450"/>
    <property type="match status" value="1"/>
</dbReference>
<reference evidence="10" key="1">
    <citation type="journal article" date="2020" name="Stud. Mycol.">
        <title>101 Dothideomycetes genomes: a test case for predicting lifestyles and emergence of pathogens.</title>
        <authorList>
            <person name="Haridas S."/>
            <person name="Albert R."/>
            <person name="Binder M."/>
            <person name="Bloem J."/>
            <person name="Labutti K."/>
            <person name="Salamov A."/>
            <person name="Andreopoulos B."/>
            <person name="Baker S."/>
            <person name="Barry K."/>
            <person name="Bills G."/>
            <person name="Bluhm B."/>
            <person name="Cannon C."/>
            <person name="Castanera R."/>
            <person name="Culley D."/>
            <person name="Daum C."/>
            <person name="Ezra D."/>
            <person name="Gonzalez J."/>
            <person name="Henrissat B."/>
            <person name="Kuo A."/>
            <person name="Liang C."/>
            <person name="Lipzen A."/>
            <person name="Lutzoni F."/>
            <person name="Magnuson J."/>
            <person name="Mondo S."/>
            <person name="Nolan M."/>
            <person name="Ohm R."/>
            <person name="Pangilinan J."/>
            <person name="Park H.-J."/>
            <person name="Ramirez L."/>
            <person name="Alfaro M."/>
            <person name="Sun H."/>
            <person name="Tritt A."/>
            <person name="Yoshinaga Y."/>
            <person name="Zwiers L.-H."/>
            <person name="Turgeon B."/>
            <person name="Goodwin S."/>
            <person name="Spatafora J."/>
            <person name="Crous P."/>
            <person name="Grigoriev I."/>
        </authorList>
    </citation>
    <scope>NUCLEOTIDE SEQUENCE</scope>
    <source>
        <strain evidence="10">CBS 269.34</strain>
    </source>
</reference>
<evidence type="ECO:0000256" key="9">
    <source>
        <dbReference type="RuleBase" id="RU000461"/>
    </source>
</evidence>
<evidence type="ECO:0000256" key="6">
    <source>
        <dbReference type="ARBA" id="ARBA00023004"/>
    </source>
</evidence>
<evidence type="ECO:0000256" key="5">
    <source>
        <dbReference type="ARBA" id="ARBA00023002"/>
    </source>
</evidence>
<gene>
    <name evidence="10" type="ORF">BU16DRAFT_621079</name>
</gene>
<organism evidence="10 11">
    <name type="scientific">Lophium mytilinum</name>
    <dbReference type="NCBI Taxonomy" id="390894"/>
    <lineage>
        <taxon>Eukaryota</taxon>
        <taxon>Fungi</taxon>
        <taxon>Dikarya</taxon>
        <taxon>Ascomycota</taxon>
        <taxon>Pezizomycotina</taxon>
        <taxon>Dothideomycetes</taxon>
        <taxon>Pleosporomycetidae</taxon>
        <taxon>Mytilinidiales</taxon>
        <taxon>Mytilinidiaceae</taxon>
        <taxon>Lophium</taxon>
    </lineage>
</organism>
<comment type="similarity">
    <text evidence="2 9">Belongs to the cytochrome P450 family.</text>
</comment>
<keyword evidence="4 8" id="KW-0479">Metal-binding</keyword>
<dbReference type="PRINTS" id="PR00465">
    <property type="entry name" value="EP450IV"/>
</dbReference>
<feature type="binding site" description="axial binding residue" evidence="8">
    <location>
        <position position="462"/>
    </location>
    <ligand>
        <name>heme</name>
        <dbReference type="ChEBI" id="CHEBI:30413"/>
    </ligand>
    <ligandPart>
        <name>Fe</name>
        <dbReference type="ChEBI" id="CHEBI:18248"/>
    </ligandPart>
</feature>
<evidence type="ECO:0000256" key="2">
    <source>
        <dbReference type="ARBA" id="ARBA00010617"/>
    </source>
</evidence>
<evidence type="ECO:0000313" key="11">
    <source>
        <dbReference type="Proteomes" id="UP000799750"/>
    </source>
</evidence>
<keyword evidence="7 9" id="KW-0503">Monooxygenase</keyword>
<keyword evidence="11" id="KW-1185">Reference proteome</keyword>
<dbReference type="AlphaFoldDB" id="A0A6A6QH28"/>
<dbReference type="GO" id="GO:0005506">
    <property type="term" value="F:iron ion binding"/>
    <property type="evidence" value="ECO:0007669"/>
    <property type="project" value="InterPro"/>
</dbReference>
<dbReference type="PANTHER" id="PTHR46206:SF1">
    <property type="entry name" value="P450, PUTATIVE (EUROFUNG)-RELATED"/>
    <property type="match status" value="1"/>
</dbReference>
<dbReference type="PROSITE" id="PS00086">
    <property type="entry name" value="CYTOCHROME_P450"/>
    <property type="match status" value="1"/>
</dbReference>
<dbReference type="Pfam" id="PF00067">
    <property type="entry name" value="p450"/>
    <property type="match status" value="1"/>
</dbReference>
<dbReference type="InterPro" id="IPR001128">
    <property type="entry name" value="Cyt_P450"/>
</dbReference>
<accession>A0A6A6QH28</accession>
<comment type="cofactor">
    <cofactor evidence="1 8">
        <name>heme</name>
        <dbReference type="ChEBI" id="CHEBI:30413"/>
    </cofactor>
</comment>
<dbReference type="InterPro" id="IPR036396">
    <property type="entry name" value="Cyt_P450_sf"/>
</dbReference>
<dbReference type="InterPro" id="IPR017972">
    <property type="entry name" value="Cyt_P450_CS"/>
</dbReference>
<evidence type="ECO:0000256" key="4">
    <source>
        <dbReference type="ARBA" id="ARBA00022723"/>
    </source>
</evidence>
<keyword evidence="6 8" id="KW-0408">Iron</keyword>
<keyword evidence="3 8" id="KW-0349">Heme</keyword>
<keyword evidence="5 9" id="KW-0560">Oxidoreductase</keyword>
<sequence length="522" mass="58679">MAPNYFPQSFSLSSLALTAAFLSLLYLLHRRATKDRIVPAGLPWIGLRDERFATTRLHLRDVFAAPAHLKEGYEKYCKIGKAFISPNITFRPVIILPPTHFRWLIAQPDDVLSIAEVLKDAVQFHYTSPSSWTFTRPFHVEALNKMPLDRMTPDIIDEIATSIDSLWGLDTSSWQRVPISTMNTAICRITNRVFVGAALSRNPTYITYQTAFVNTIALSAGVINNAIPKLLHPLLGPLVALPCRYYDYRCSRYIVPLIEHHLRACAAAQTAAVPTYDEPRDMLQFFARYAVRSADPADRNARSICSRLLSLNFVGIHTSTMTMVNALLDILSPAGVGRDCWGEIRREAVGVLRAHGGVWSKAAVNQLVKNDSVFRESLRFSPFKLKGVDREVVARKGVVLPDGTYLPKGTRVALPTYGVHFDERFYKDPMTFDPWRFVGVEGAGMIAAGETFLGFGLGRHACPGRFFSAHELKLLLAYIALNYDIQPLEERYANNEFSDFSVPRDIELTIKRRKQSAHLDDD</sequence>
<dbReference type="PANTHER" id="PTHR46206">
    <property type="entry name" value="CYTOCHROME P450"/>
    <property type="match status" value="1"/>
</dbReference>
<name>A0A6A6QH28_9PEZI</name>
<evidence type="ECO:0000313" key="10">
    <source>
        <dbReference type="EMBL" id="KAF2491532.1"/>
    </source>
</evidence>
<dbReference type="Proteomes" id="UP000799750">
    <property type="component" value="Unassembled WGS sequence"/>
</dbReference>
<protein>
    <submittedName>
        <fullName evidence="10">Cytochrome P450</fullName>
    </submittedName>
</protein>
<evidence type="ECO:0000256" key="8">
    <source>
        <dbReference type="PIRSR" id="PIRSR602403-1"/>
    </source>
</evidence>
<evidence type="ECO:0000256" key="1">
    <source>
        <dbReference type="ARBA" id="ARBA00001971"/>
    </source>
</evidence>
<dbReference type="InterPro" id="IPR002403">
    <property type="entry name" value="Cyt_P450_E_grp-IV"/>
</dbReference>
<dbReference type="OrthoDB" id="1844152at2759"/>
<dbReference type="GO" id="GO:0020037">
    <property type="term" value="F:heme binding"/>
    <property type="evidence" value="ECO:0007669"/>
    <property type="project" value="InterPro"/>
</dbReference>
<dbReference type="GO" id="GO:0004497">
    <property type="term" value="F:monooxygenase activity"/>
    <property type="evidence" value="ECO:0007669"/>
    <property type="project" value="UniProtKB-KW"/>
</dbReference>
<dbReference type="GO" id="GO:0016705">
    <property type="term" value="F:oxidoreductase activity, acting on paired donors, with incorporation or reduction of molecular oxygen"/>
    <property type="evidence" value="ECO:0007669"/>
    <property type="project" value="InterPro"/>
</dbReference>
<proteinExistence type="inferred from homology"/>
<dbReference type="EMBL" id="MU004195">
    <property type="protein sequence ID" value="KAF2491532.1"/>
    <property type="molecule type" value="Genomic_DNA"/>
</dbReference>
<dbReference type="CDD" id="cd11041">
    <property type="entry name" value="CYP503A1-like"/>
    <property type="match status" value="1"/>
</dbReference>
<evidence type="ECO:0000256" key="7">
    <source>
        <dbReference type="ARBA" id="ARBA00023033"/>
    </source>
</evidence>